<reference evidence="11 12" key="1">
    <citation type="submission" date="2016-10" db="EMBL/GenBank/DDBJ databases">
        <title>The whole genome sequencing and assembly of Bacillus simplex DSM 1321 strain.</title>
        <authorList>
            <person name="Park M.-K."/>
            <person name="Lee Y.-J."/>
            <person name="Yi H."/>
            <person name="Bahn Y.-S."/>
            <person name="Kim J.F."/>
            <person name="Lee D.-W."/>
        </authorList>
    </citation>
    <scope>NUCLEOTIDE SEQUENCE [LARGE SCALE GENOMIC DNA]</scope>
    <source>
        <strain evidence="11 12">DSM 1321</strain>
    </source>
</reference>
<dbReference type="GeneID" id="56471772"/>
<feature type="transmembrane region" description="Helical" evidence="10">
    <location>
        <begin position="69"/>
        <end position="87"/>
    </location>
</feature>
<feature type="transmembrane region" description="Helical" evidence="10">
    <location>
        <begin position="38"/>
        <end position="57"/>
    </location>
</feature>
<comment type="function">
    <text evidence="10">Channel that opens in response to stretch forces in the membrane lipid bilayer. May participate in the regulation of osmotic pressure changes within the cell.</text>
</comment>
<dbReference type="Gene3D" id="1.10.1200.120">
    <property type="entry name" value="Large-conductance mechanosensitive channel, MscL, domain 1"/>
    <property type="match status" value="1"/>
</dbReference>
<comment type="subcellular location">
    <subcellularLocation>
        <location evidence="1 10">Cell membrane</location>
        <topology evidence="1 10">Multi-pass membrane protein</topology>
    </subcellularLocation>
</comment>
<evidence type="ECO:0000256" key="2">
    <source>
        <dbReference type="ARBA" id="ARBA00007254"/>
    </source>
</evidence>
<dbReference type="RefSeq" id="WP_063234559.1">
    <property type="nucleotide sequence ID" value="NZ_BCVO01000016.1"/>
</dbReference>
<sequence length="132" mass="14541">MIKEFREFITKGNVLDLAIAVVMGAAFGKIVSSLVNNIITPLIGILLGGVNFSSLSITVGNAVVQYGEFVQAVIDFLIISFAIFMFMKVANSLIRKKQANEEEVLEAVPASEQYLKEIRDLLQKNSRQDETS</sequence>
<proteinExistence type="inferred from homology"/>
<dbReference type="InterPro" id="IPR019823">
    <property type="entry name" value="Mechanosensitive_channel_CS"/>
</dbReference>
<dbReference type="PRINTS" id="PR01264">
    <property type="entry name" value="MECHCHANNEL"/>
</dbReference>
<evidence type="ECO:0000313" key="12">
    <source>
        <dbReference type="Proteomes" id="UP000214618"/>
    </source>
</evidence>
<evidence type="ECO:0000256" key="3">
    <source>
        <dbReference type="ARBA" id="ARBA00022448"/>
    </source>
</evidence>
<dbReference type="GO" id="GO:0008381">
    <property type="term" value="F:mechanosensitive monoatomic ion channel activity"/>
    <property type="evidence" value="ECO:0007669"/>
    <property type="project" value="UniProtKB-UniRule"/>
</dbReference>
<dbReference type="OrthoDB" id="9810350at2"/>
<dbReference type="PROSITE" id="PS01327">
    <property type="entry name" value="MSCL"/>
    <property type="match status" value="1"/>
</dbReference>
<name>A0A223ED14_9BACI</name>
<dbReference type="PANTHER" id="PTHR30266:SF2">
    <property type="entry name" value="LARGE-CONDUCTANCE MECHANOSENSITIVE CHANNEL"/>
    <property type="match status" value="1"/>
</dbReference>
<feature type="transmembrane region" description="Helical" evidence="10">
    <location>
        <begin position="12"/>
        <end position="31"/>
    </location>
</feature>
<dbReference type="EMBL" id="CP017704">
    <property type="protein sequence ID" value="ASS93091.1"/>
    <property type="molecule type" value="Genomic_DNA"/>
</dbReference>
<protein>
    <recommendedName>
        <fullName evidence="10">Large-conductance mechanosensitive channel</fullName>
    </recommendedName>
</protein>
<evidence type="ECO:0000256" key="1">
    <source>
        <dbReference type="ARBA" id="ARBA00004651"/>
    </source>
</evidence>
<dbReference type="InterPro" id="IPR037673">
    <property type="entry name" value="MSC/AndL"/>
</dbReference>
<evidence type="ECO:0000313" key="11">
    <source>
        <dbReference type="EMBL" id="ASS93091.1"/>
    </source>
</evidence>
<keyword evidence="5 10" id="KW-0812">Transmembrane</keyword>
<dbReference type="InterPro" id="IPR036019">
    <property type="entry name" value="MscL_channel"/>
</dbReference>
<keyword evidence="3 10" id="KW-0813">Transport</keyword>
<dbReference type="Pfam" id="PF01741">
    <property type="entry name" value="MscL"/>
    <property type="match status" value="1"/>
</dbReference>
<evidence type="ECO:0000256" key="5">
    <source>
        <dbReference type="ARBA" id="ARBA00022692"/>
    </source>
</evidence>
<evidence type="ECO:0000256" key="8">
    <source>
        <dbReference type="ARBA" id="ARBA00023136"/>
    </source>
</evidence>
<dbReference type="Proteomes" id="UP000214618">
    <property type="component" value="Chromosome"/>
</dbReference>
<dbReference type="NCBIfam" id="NF001843">
    <property type="entry name" value="PRK00567.1-4"/>
    <property type="match status" value="1"/>
</dbReference>
<keyword evidence="9 10" id="KW-0407">Ion channel</keyword>
<evidence type="ECO:0000256" key="10">
    <source>
        <dbReference type="HAMAP-Rule" id="MF_00115"/>
    </source>
</evidence>
<accession>A0A223ED14</accession>
<keyword evidence="8 10" id="KW-0472">Membrane</keyword>
<evidence type="ECO:0000256" key="7">
    <source>
        <dbReference type="ARBA" id="ARBA00023065"/>
    </source>
</evidence>
<dbReference type="HAMAP" id="MF_00115">
    <property type="entry name" value="MscL"/>
    <property type="match status" value="1"/>
</dbReference>
<evidence type="ECO:0000256" key="9">
    <source>
        <dbReference type="ARBA" id="ARBA00023303"/>
    </source>
</evidence>
<dbReference type="GO" id="GO:0005886">
    <property type="term" value="C:plasma membrane"/>
    <property type="evidence" value="ECO:0007669"/>
    <property type="project" value="UniProtKB-SubCell"/>
</dbReference>
<evidence type="ECO:0000256" key="6">
    <source>
        <dbReference type="ARBA" id="ARBA00022989"/>
    </source>
</evidence>
<comment type="similarity">
    <text evidence="2 10">Belongs to the MscL family.</text>
</comment>
<dbReference type="PANTHER" id="PTHR30266">
    <property type="entry name" value="MECHANOSENSITIVE CHANNEL MSCL"/>
    <property type="match status" value="1"/>
</dbReference>
<keyword evidence="6 10" id="KW-1133">Transmembrane helix</keyword>
<keyword evidence="7 10" id="KW-0406">Ion transport</keyword>
<gene>
    <name evidence="10" type="primary">mscL</name>
    <name evidence="11" type="ORF">BS1321_03405</name>
</gene>
<dbReference type="SUPFAM" id="SSF81330">
    <property type="entry name" value="Gated mechanosensitive channel"/>
    <property type="match status" value="1"/>
</dbReference>
<dbReference type="InterPro" id="IPR001185">
    <property type="entry name" value="MS_channel"/>
</dbReference>
<comment type="subunit">
    <text evidence="10">Homopentamer.</text>
</comment>
<dbReference type="AlphaFoldDB" id="A0A223ED14"/>
<organism evidence="11 12">
    <name type="scientific">Peribacillus simplex NBRC 15720 = DSM 1321</name>
    <dbReference type="NCBI Taxonomy" id="1349754"/>
    <lineage>
        <taxon>Bacteria</taxon>
        <taxon>Bacillati</taxon>
        <taxon>Bacillota</taxon>
        <taxon>Bacilli</taxon>
        <taxon>Bacillales</taxon>
        <taxon>Bacillaceae</taxon>
        <taxon>Peribacillus</taxon>
    </lineage>
</organism>
<keyword evidence="4 10" id="KW-1003">Cell membrane</keyword>
<evidence type="ECO:0000256" key="4">
    <source>
        <dbReference type="ARBA" id="ARBA00022475"/>
    </source>
</evidence>
<dbReference type="NCBIfam" id="TIGR00220">
    <property type="entry name" value="mscL"/>
    <property type="match status" value="1"/>
</dbReference>